<keyword evidence="3" id="KW-1185">Reference proteome</keyword>
<dbReference type="EMBL" id="BNAW01000030">
    <property type="protein sequence ID" value="GHG30164.1"/>
    <property type="molecule type" value="Genomic_DNA"/>
</dbReference>
<dbReference type="InterPro" id="IPR036457">
    <property type="entry name" value="PPM-type-like_dom_sf"/>
</dbReference>
<dbReference type="Gene3D" id="3.60.40.10">
    <property type="entry name" value="PPM-type phosphatase domain"/>
    <property type="match status" value="1"/>
</dbReference>
<evidence type="ECO:0000313" key="3">
    <source>
        <dbReference type="Proteomes" id="UP000649955"/>
    </source>
</evidence>
<proteinExistence type="predicted"/>
<dbReference type="Proteomes" id="UP000649955">
    <property type="component" value="Unassembled WGS sequence"/>
</dbReference>
<evidence type="ECO:0000259" key="1">
    <source>
        <dbReference type="PROSITE" id="PS51746"/>
    </source>
</evidence>
<gene>
    <name evidence="2" type="ORF">GCM10017567_57540</name>
</gene>
<dbReference type="PROSITE" id="PS51746">
    <property type="entry name" value="PPM_2"/>
    <property type="match status" value="1"/>
</dbReference>
<protein>
    <recommendedName>
        <fullName evidence="1">PPM-type phosphatase domain-containing protein</fullName>
    </recommendedName>
</protein>
<organism evidence="2 3">
    <name type="scientific">Amycolatopsis bullii</name>
    <dbReference type="NCBI Taxonomy" id="941987"/>
    <lineage>
        <taxon>Bacteria</taxon>
        <taxon>Bacillati</taxon>
        <taxon>Actinomycetota</taxon>
        <taxon>Actinomycetes</taxon>
        <taxon>Pseudonocardiales</taxon>
        <taxon>Pseudonocardiaceae</taxon>
        <taxon>Amycolatopsis</taxon>
    </lineage>
</organism>
<dbReference type="InterPro" id="IPR001932">
    <property type="entry name" value="PPM-type_phosphatase-like_dom"/>
</dbReference>
<reference evidence="3" key="1">
    <citation type="journal article" date="2019" name="Int. J. Syst. Evol. Microbiol.">
        <title>The Global Catalogue of Microorganisms (GCM) 10K type strain sequencing project: providing services to taxonomists for standard genome sequencing and annotation.</title>
        <authorList>
            <consortium name="The Broad Institute Genomics Platform"/>
            <consortium name="The Broad Institute Genome Sequencing Center for Infectious Disease"/>
            <person name="Wu L."/>
            <person name="Ma J."/>
        </authorList>
    </citation>
    <scope>NUCLEOTIDE SEQUENCE [LARGE SCALE GENOMIC DNA]</scope>
    <source>
        <strain evidence="3">CGMCC 4.7680</strain>
    </source>
</reference>
<comment type="caution">
    <text evidence="2">The sequence shown here is derived from an EMBL/GenBank/DDBJ whole genome shotgun (WGS) entry which is preliminary data.</text>
</comment>
<name>A0ABQ3KJI1_9PSEU</name>
<dbReference type="SUPFAM" id="SSF81606">
    <property type="entry name" value="PP2C-like"/>
    <property type="match status" value="1"/>
</dbReference>
<evidence type="ECO:0000313" key="2">
    <source>
        <dbReference type="EMBL" id="GHG30164.1"/>
    </source>
</evidence>
<sequence>MHPHLPPVLDTIHRTSTYAAGHHPVWPYAPLPPGPCWTHVTCRCGWAEIAESHRDARALARHHRRYAADHPTYLPGTALRIGGRTHQADATGTHVPLVGARHGWALADGIGDSPLAVHAAGSAADTAAYVAADRGAVAGLLAATGTLAAIHDGDTVMVVAAPRPREHGGGWDIAWVGDCRAYEYDPDSGVLTPLTVDHTEGQHLRDSLAEHYCDRPQDLEELAARRDNVVTSSVATAEHDSLGHVTTNGPRHRLVLTSDGVHKPVPHASLVRACRTFSGPAACANRLTLATRYFGGTDNAAVMVIDPVPAPVSAEPVP</sequence>
<accession>A0ABQ3KJI1</accession>
<dbReference type="RefSeq" id="WP_191314434.1">
    <property type="nucleotide sequence ID" value="NZ_BNAW01000030.1"/>
</dbReference>
<feature type="domain" description="PPM-type phosphatase" evidence="1">
    <location>
        <begin position="71"/>
        <end position="307"/>
    </location>
</feature>